<evidence type="ECO:0000256" key="3">
    <source>
        <dbReference type="ARBA" id="ARBA00023237"/>
    </source>
</evidence>
<evidence type="ECO:0000256" key="4">
    <source>
        <dbReference type="SAM" id="MobiDB-lite"/>
    </source>
</evidence>
<dbReference type="GO" id="GO:0008320">
    <property type="term" value="F:protein transmembrane transporter activity"/>
    <property type="evidence" value="ECO:0007669"/>
    <property type="project" value="TreeGrafter"/>
</dbReference>
<dbReference type="InterPro" id="IPR027282">
    <property type="entry name" value="TPS"/>
</dbReference>
<dbReference type="InterPro" id="IPR035251">
    <property type="entry name" value="ShlB_POTRA"/>
</dbReference>
<evidence type="ECO:0000313" key="8">
    <source>
        <dbReference type="EMBL" id="QXT42307.2"/>
    </source>
</evidence>
<dbReference type="Proteomes" id="UP000503464">
    <property type="component" value="Chromosome"/>
</dbReference>
<dbReference type="Pfam" id="PF08479">
    <property type="entry name" value="POTRA_2"/>
    <property type="match status" value="1"/>
</dbReference>
<protein>
    <submittedName>
        <fullName evidence="8">ShlB/FhaC/HecB family hemolysin secretion/activation protein</fullName>
    </submittedName>
</protein>
<organism evidence="8 9">
    <name type="scientific">Serratia fonticola</name>
    <dbReference type="NCBI Taxonomy" id="47917"/>
    <lineage>
        <taxon>Bacteria</taxon>
        <taxon>Pseudomonadati</taxon>
        <taxon>Pseudomonadota</taxon>
        <taxon>Gammaproteobacteria</taxon>
        <taxon>Enterobacterales</taxon>
        <taxon>Yersiniaceae</taxon>
        <taxon>Serratia</taxon>
    </lineage>
</organism>
<dbReference type="InterPro" id="IPR013686">
    <property type="entry name" value="Polypept-transport_assoc_ShlB"/>
</dbReference>
<evidence type="ECO:0000256" key="2">
    <source>
        <dbReference type="ARBA" id="ARBA00022692"/>
    </source>
</evidence>
<feature type="domain" description="Haemolysin activator HlyB C-terminal" evidence="5">
    <location>
        <begin position="198"/>
        <end position="510"/>
    </location>
</feature>
<dbReference type="PANTHER" id="PTHR34597:SF3">
    <property type="entry name" value="OUTER MEMBRANE TRANSPORTER CDIB"/>
    <property type="match status" value="1"/>
</dbReference>
<dbReference type="Pfam" id="PF17287">
    <property type="entry name" value="POTRA_3"/>
    <property type="match status" value="1"/>
</dbReference>
<feature type="domain" description="ShlB POTRA" evidence="7">
    <location>
        <begin position="141"/>
        <end position="193"/>
    </location>
</feature>
<feature type="region of interest" description="Disordered" evidence="4">
    <location>
        <begin position="35"/>
        <end position="60"/>
    </location>
</feature>
<feature type="domain" description="Polypeptide-transport-associated ShlB-type" evidence="6">
    <location>
        <begin position="66"/>
        <end position="140"/>
    </location>
</feature>
<reference evidence="9" key="1">
    <citation type="submission" date="2020-03" db="EMBL/GenBank/DDBJ databases">
        <title>Genome sequences of seven Enterobacteriaceae strains isolated from Canadian wastewater treatment facilities.</title>
        <authorList>
            <person name="Huang H."/>
            <person name="Chmara J.T."/>
            <person name="Duceppe M.-O."/>
        </authorList>
    </citation>
    <scope>NUCLEOTIDE SEQUENCE [LARGE SCALE GENOMIC DNA]</scope>
    <source>
        <strain evidence="9">Biosolid 3</strain>
    </source>
</reference>
<keyword evidence="2" id="KW-0812">Transmembrane</keyword>
<accession>A0AAE7VI09</accession>
<dbReference type="GO" id="GO:0046819">
    <property type="term" value="P:protein secretion by the type V secretion system"/>
    <property type="evidence" value="ECO:0007669"/>
    <property type="project" value="TreeGrafter"/>
</dbReference>
<dbReference type="AlphaFoldDB" id="A0AAE7VI09"/>
<dbReference type="GO" id="GO:0098046">
    <property type="term" value="C:type V protein secretion system complex"/>
    <property type="evidence" value="ECO:0007669"/>
    <property type="project" value="TreeGrafter"/>
</dbReference>
<dbReference type="Gene3D" id="3.10.20.310">
    <property type="entry name" value="membrane protein fhac"/>
    <property type="match status" value="1"/>
</dbReference>
<evidence type="ECO:0000313" key="9">
    <source>
        <dbReference type="Proteomes" id="UP000503464"/>
    </source>
</evidence>
<proteinExistence type="predicted"/>
<name>A0AAE7VI09_SERFO</name>
<dbReference type="PANTHER" id="PTHR34597">
    <property type="entry name" value="SLR1661 PROTEIN"/>
    <property type="match status" value="1"/>
</dbReference>
<keyword evidence="1" id="KW-0472">Membrane</keyword>
<dbReference type="RefSeq" id="WP_259525396.1">
    <property type="nucleotide sequence ID" value="NZ_CP054160.3"/>
</dbReference>
<dbReference type="PIRSF" id="PIRSF029745">
    <property type="entry name" value="FhaC"/>
    <property type="match status" value="1"/>
</dbReference>
<gene>
    <name evidence="8" type="ORF">G9399_12650</name>
</gene>
<evidence type="ECO:0000259" key="5">
    <source>
        <dbReference type="Pfam" id="PF03865"/>
    </source>
</evidence>
<dbReference type="InterPro" id="IPR005565">
    <property type="entry name" value="Hemolysn_activator_HlyB_C"/>
</dbReference>
<dbReference type="Gene3D" id="2.40.160.50">
    <property type="entry name" value="membrane protein fhac: a member of the omp85/tpsb transporter family"/>
    <property type="match status" value="1"/>
</dbReference>
<sequence length="547" mass="60203">MVTWLGLSGLAQAASTLNPADQDIIERRQKDLLDQAQQQRDDLQNTADLPTLPLPAPDTENKTCHHVNRIVFQGAEHLSWSVKDKLVSSYQGRCLTLSRINNLVRETTNAYITRGYVTSQSWLPGQDIASGELTVAVSEGRVEGISLDGQETLALKMAFPGMAGHVLNLRDIEQGMEQLNRQPSQQVAIDIQPGKRPGYSSVVLRRTSTRLPVSVSFGTDNSGQKSTGTGQINAGVVLDNPLRLADQWSLSASRDSGFRHDRCSRSLNGGVTLPYGYWLFSYQAAWNDFYQHIPLQDARYRYQGNAVIQRLGVNRTLLRDGRQKLALDMGLSHRRTENRLAGQRLTNSSVTMASLSAGLNYSRTLGGGYLTLNPTVSHGLRGLGTTRDDPAAPYAAHGEFRKFNLSASYFYPLTPSLYYLTSAYGQTSADNLYASERLPVGGQYSVRGFKEQYLTGNRGAYWRNELNWQVGTVPVAGEVSLTGALDGGWLREEAHQVEGGSVAGAALGLTMNSTWFNQSFTVGKPLLHPASLRPDRWVAYWQATVTL</sequence>
<keyword evidence="1" id="KW-1134">Transmembrane beta strand</keyword>
<dbReference type="Pfam" id="PF03865">
    <property type="entry name" value="ShlB"/>
    <property type="match status" value="1"/>
</dbReference>
<evidence type="ECO:0000259" key="7">
    <source>
        <dbReference type="Pfam" id="PF17287"/>
    </source>
</evidence>
<dbReference type="InterPro" id="IPR051544">
    <property type="entry name" value="TPS_OM_transporter"/>
</dbReference>
<evidence type="ECO:0000256" key="1">
    <source>
        <dbReference type="ARBA" id="ARBA00022452"/>
    </source>
</evidence>
<keyword evidence="3" id="KW-0998">Cell outer membrane</keyword>
<evidence type="ECO:0000259" key="6">
    <source>
        <dbReference type="Pfam" id="PF08479"/>
    </source>
</evidence>
<dbReference type="EMBL" id="CP054160">
    <property type="protein sequence ID" value="QXT42307.2"/>
    <property type="molecule type" value="Genomic_DNA"/>
</dbReference>